<evidence type="ECO:0000256" key="5">
    <source>
        <dbReference type="PIRNR" id="PIRNR038994"/>
    </source>
</evidence>
<dbReference type="InterPro" id="IPR006680">
    <property type="entry name" value="Amidohydro-rel"/>
</dbReference>
<proteinExistence type="inferred from homology"/>
<feature type="binding site" evidence="7">
    <location>
        <begin position="212"/>
        <end position="213"/>
    </location>
    <ligand>
        <name>substrate</name>
    </ligand>
</feature>
<dbReference type="PANTHER" id="PTHR11113">
    <property type="entry name" value="N-ACETYLGLUCOSAMINE-6-PHOSPHATE DEACETYLASE"/>
    <property type="match status" value="1"/>
</dbReference>
<evidence type="ECO:0000256" key="6">
    <source>
        <dbReference type="PIRSR" id="PIRSR038994-1"/>
    </source>
</evidence>
<dbReference type="SUPFAM" id="SSF51556">
    <property type="entry name" value="Metallo-dependent hydrolases"/>
    <property type="match status" value="1"/>
</dbReference>
<evidence type="ECO:0000313" key="11">
    <source>
        <dbReference type="Proteomes" id="UP000203464"/>
    </source>
</evidence>
<dbReference type="AlphaFoldDB" id="A0A238KPN5"/>
<keyword evidence="4 5" id="KW-0119">Carbohydrate metabolism</keyword>
<keyword evidence="2 8" id="KW-0479">Metal-binding</keyword>
<dbReference type="GO" id="GO:0046872">
    <property type="term" value="F:metal ion binding"/>
    <property type="evidence" value="ECO:0007669"/>
    <property type="project" value="UniProtKB-KW"/>
</dbReference>
<dbReference type="EMBL" id="FXYD01000006">
    <property type="protein sequence ID" value="SMX44755.1"/>
    <property type="molecule type" value="Genomic_DNA"/>
</dbReference>
<comment type="cofactor">
    <cofactor evidence="8">
        <name>a divalent metal cation</name>
        <dbReference type="ChEBI" id="CHEBI:60240"/>
    </cofactor>
    <text evidence="8">Binds 1 divalent metal cation per subunit.</text>
</comment>
<organism evidence="10 11">
    <name type="scientific">Octadecabacter ascidiaceicola</name>
    <dbReference type="NCBI Taxonomy" id="1655543"/>
    <lineage>
        <taxon>Bacteria</taxon>
        <taxon>Pseudomonadati</taxon>
        <taxon>Pseudomonadota</taxon>
        <taxon>Alphaproteobacteria</taxon>
        <taxon>Rhodobacterales</taxon>
        <taxon>Roseobacteraceae</taxon>
        <taxon>Octadecabacter</taxon>
    </lineage>
</organism>
<feature type="binding site" evidence="8">
    <location>
        <position position="188"/>
    </location>
    <ligand>
        <name>Zn(2+)</name>
        <dbReference type="ChEBI" id="CHEBI:29105"/>
    </ligand>
</feature>
<dbReference type="InterPro" id="IPR011059">
    <property type="entry name" value="Metal-dep_hydrolase_composite"/>
</dbReference>
<feature type="binding site" evidence="7">
    <location>
        <position position="220"/>
    </location>
    <ligand>
        <name>substrate</name>
    </ligand>
</feature>
<evidence type="ECO:0000256" key="2">
    <source>
        <dbReference type="ARBA" id="ARBA00022723"/>
    </source>
</evidence>
<evidence type="ECO:0000256" key="7">
    <source>
        <dbReference type="PIRSR" id="PIRSR038994-2"/>
    </source>
</evidence>
<evidence type="ECO:0000256" key="1">
    <source>
        <dbReference type="ARBA" id="ARBA00010716"/>
    </source>
</evidence>
<keyword evidence="11" id="KW-1185">Reference proteome</keyword>
<feature type="binding site" evidence="8">
    <location>
        <position position="122"/>
    </location>
    <ligand>
        <name>Zn(2+)</name>
        <dbReference type="ChEBI" id="CHEBI:29105"/>
    </ligand>
</feature>
<evidence type="ECO:0000259" key="9">
    <source>
        <dbReference type="Pfam" id="PF01979"/>
    </source>
</evidence>
<gene>
    <name evidence="10" type="primary">nagA</name>
    <name evidence="10" type="ORF">OCA8868_03215</name>
</gene>
<reference evidence="11" key="1">
    <citation type="submission" date="2017-05" db="EMBL/GenBank/DDBJ databases">
        <authorList>
            <person name="Rodrigo-Torres L."/>
            <person name="Arahal R. D."/>
            <person name="Lucena T."/>
        </authorList>
    </citation>
    <scope>NUCLEOTIDE SEQUENCE [LARGE SCALE GENOMIC DNA]</scope>
    <source>
        <strain evidence="11">CECT 8868</strain>
    </source>
</reference>
<dbReference type="GO" id="GO:0006046">
    <property type="term" value="P:N-acetylglucosamine catabolic process"/>
    <property type="evidence" value="ECO:0007669"/>
    <property type="project" value="TreeGrafter"/>
</dbReference>
<sequence length="379" mass="39826">MTDVWVVPDLLFDGQSLTSGQAIRIVDNEVVDIAHEHEGGLRFKGCISPGFVDLQVNGGGGAMLNSTPTREGIATIAQAHRRFGTVAVMPTVITDAPDVLDRAVEAAIVSQHGEGIVGLHIEGPHISVERRGTHNRDFIRDLDARTMDVVAKLRKHDLAVIITLAPEAASTDQIAALSDMGATVSIGHTNANAELVEAAIAAGASCATHLFNAMSPMAGRAPGAVGAIINSRVRSGIICDGYHVDDRMVALAIQARPARDLMFLVSDAMATVGGPDHFDLYGQDVRLDQGRLINVEGNLAGAHITQAQGVARLVNQVGISPETALRMAISTPAEIVGQSDLASLIGQNIRNLISMTDDFSQTEAFVDAFALAVANDAAE</sequence>
<keyword evidence="3 5" id="KW-0378">Hydrolase</keyword>
<dbReference type="EC" id="3.5.1.25" evidence="10"/>
<name>A0A238KPN5_9RHOB</name>
<dbReference type="Gene3D" id="2.30.40.10">
    <property type="entry name" value="Urease, subunit C, domain 1"/>
    <property type="match status" value="1"/>
</dbReference>
<accession>A0A238KPN5</accession>
<dbReference type="OrthoDB" id="9776488at2"/>
<feature type="domain" description="Amidohydrolase-related" evidence="9">
    <location>
        <begin position="47"/>
        <end position="341"/>
    </location>
</feature>
<evidence type="ECO:0000313" key="10">
    <source>
        <dbReference type="EMBL" id="SMX44755.1"/>
    </source>
</evidence>
<evidence type="ECO:0000256" key="4">
    <source>
        <dbReference type="ARBA" id="ARBA00023277"/>
    </source>
</evidence>
<comment type="similarity">
    <text evidence="1 5">Belongs to the metallo-dependent hydrolases superfamily. NagA family.</text>
</comment>
<dbReference type="RefSeq" id="WP_093997555.1">
    <property type="nucleotide sequence ID" value="NZ_FXYD01000006.1"/>
</dbReference>
<dbReference type="PANTHER" id="PTHR11113:SF14">
    <property type="entry name" value="N-ACETYLGLUCOSAMINE-6-PHOSPHATE DEACETYLASE"/>
    <property type="match status" value="1"/>
</dbReference>
<dbReference type="InterPro" id="IPR003764">
    <property type="entry name" value="GlcNAc_6-P_deAcase"/>
</dbReference>
<feature type="binding site" evidence="8">
    <location>
        <position position="209"/>
    </location>
    <ligand>
        <name>Zn(2+)</name>
        <dbReference type="ChEBI" id="CHEBI:29105"/>
    </ligand>
</feature>
<dbReference type="Gene3D" id="3.20.20.140">
    <property type="entry name" value="Metal-dependent hydrolases"/>
    <property type="match status" value="1"/>
</dbReference>
<feature type="active site" description="Proton donor/acceptor" evidence="6">
    <location>
        <position position="267"/>
    </location>
</feature>
<dbReference type="PIRSF" id="PIRSF038994">
    <property type="entry name" value="NagA"/>
    <property type="match status" value="1"/>
</dbReference>
<feature type="binding site" evidence="7">
    <location>
        <position position="133"/>
    </location>
    <ligand>
        <name>substrate</name>
    </ligand>
</feature>
<evidence type="ECO:0000256" key="3">
    <source>
        <dbReference type="ARBA" id="ARBA00022801"/>
    </source>
</evidence>
<feature type="binding site" evidence="7">
    <location>
        <begin position="299"/>
        <end position="301"/>
    </location>
    <ligand>
        <name>substrate</name>
    </ligand>
</feature>
<feature type="binding site" evidence="7">
    <location>
        <position position="243"/>
    </location>
    <ligand>
        <name>substrate</name>
    </ligand>
</feature>
<dbReference type="Pfam" id="PF01979">
    <property type="entry name" value="Amidohydro_1"/>
    <property type="match status" value="1"/>
</dbReference>
<dbReference type="Proteomes" id="UP000203464">
    <property type="component" value="Unassembled WGS sequence"/>
</dbReference>
<evidence type="ECO:0000256" key="8">
    <source>
        <dbReference type="PIRSR" id="PIRSR038994-3"/>
    </source>
</evidence>
<dbReference type="InterPro" id="IPR032466">
    <property type="entry name" value="Metal_Hydrolase"/>
</dbReference>
<protein>
    <submittedName>
        <fullName evidence="10">N-acetylglucosamine-6-phosphate deacetylase</fullName>
        <ecNumber evidence="10">3.5.1.25</ecNumber>
    </submittedName>
</protein>
<dbReference type="GO" id="GO:0008448">
    <property type="term" value="F:N-acetylglucosamine-6-phosphate deacetylase activity"/>
    <property type="evidence" value="ECO:0007669"/>
    <property type="project" value="UniProtKB-EC"/>
</dbReference>